<dbReference type="GO" id="GO:0005524">
    <property type="term" value="F:ATP binding"/>
    <property type="evidence" value="ECO:0007669"/>
    <property type="project" value="UniProtKB-KW"/>
</dbReference>
<dbReference type="PANTHER" id="PTHR42855">
    <property type="entry name" value="ABC TRANSPORTER ATP-BINDING SUBUNIT"/>
    <property type="match status" value="1"/>
</dbReference>
<dbReference type="NCBIfam" id="NF000355">
    <property type="entry name" value="ribo_prot_ABC_F"/>
    <property type="match status" value="1"/>
</dbReference>
<dbReference type="Pfam" id="PF00005">
    <property type="entry name" value="ABC_tran"/>
    <property type="match status" value="2"/>
</dbReference>
<dbReference type="InterPro" id="IPR017871">
    <property type="entry name" value="ABC_transporter-like_CS"/>
</dbReference>
<dbReference type="SMART" id="SM00382">
    <property type="entry name" value="AAA"/>
    <property type="match status" value="2"/>
</dbReference>
<dbReference type="InterPro" id="IPR003593">
    <property type="entry name" value="AAA+_ATPase"/>
</dbReference>
<keyword evidence="1" id="KW-0547">Nucleotide-binding</keyword>
<evidence type="ECO:0000256" key="1">
    <source>
        <dbReference type="ARBA" id="ARBA00022741"/>
    </source>
</evidence>
<dbReference type="SUPFAM" id="SSF52540">
    <property type="entry name" value="P-loop containing nucleoside triphosphate hydrolases"/>
    <property type="match status" value="2"/>
</dbReference>
<dbReference type="InterPro" id="IPR003439">
    <property type="entry name" value="ABC_transporter-like_ATP-bd"/>
</dbReference>
<dbReference type="FunFam" id="3.40.50.300:FF:000011">
    <property type="entry name" value="Putative ABC transporter ATP-binding component"/>
    <property type="match status" value="1"/>
</dbReference>
<dbReference type="GO" id="GO:0016887">
    <property type="term" value="F:ATP hydrolysis activity"/>
    <property type="evidence" value="ECO:0007669"/>
    <property type="project" value="InterPro"/>
</dbReference>
<accession>A8WDN8</accession>
<dbReference type="PANTHER" id="PTHR42855:SF2">
    <property type="entry name" value="DRUG RESISTANCE ABC TRANSPORTER,ATP-BINDING PROTEIN"/>
    <property type="match status" value="1"/>
</dbReference>
<dbReference type="EMBL" id="EU232693">
    <property type="protein sequence ID" value="ABW91161.1"/>
    <property type="molecule type" value="Genomic_DNA"/>
</dbReference>
<name>A8WDN8_9ACTN</name>
<protein>
    <submittedName>
        <fullName evidence="4">Exporter/resistance protein</fullName>
    </submittedName>
</protein>
<dbReference type="AlphaFoldDB" id="A8WDN8"/>
<dbReference type="InterPro" id="IPR027417">
    <property type="entry name" value="P-loop_NTPase"/>
</dbReference>
<proteinExistence type="predicted"/>
<organism evidence="4">
    <name type="scientific">Streptomyces eurythermus</name>
    <dbReference type="NCBI Taxonomy" id="42237"/>
    <lineage>
        <taxon>Bacteria</taxon>
        <taxon>Bacillati</taxon>
        <taxon>Actinomycetota</taxon>
        <taxon>Actinomycetes</taxon>
        <taxon>Kitasatosporales</taxon>
        <taxon>Streptomycetaceae</taxon>
        <taxon>Streptomyces</taxon>
    </lineage>
</organism>
<evidence type="ECO:0000313" key="4">
    <source>
        <dbReference type="EMBL" id="ABW91161.1"/>
    </source>
</evidence>
<reference evidence="4" key="1">
    <citation type="submission" date="2007-10" db="EMBL/GenBank/DDBJ databases">
        <title>Engineered biosynthesis of hybrid macrolide polyketides containing D-angolosamine and D-mycaminose.</title>
        <authorList>
            <person name="Kaulman U."/>
            <person name="Haydock S.F."/>
            <person name="Kaja A.L."/>
            <person name="Carletti I."/>
            <person name="Lill R.E."/>
            <person name="Leadlay P.F."/>
            <person name="Gaisser S."/>
        </authorList>
    </citation>
    <scope>NUCLEOTIDE SEQUENCE</scope>
</reference>
<keyword evidence="2" id="KW-0067">ATP-binding</keyword>
<evidence type="ECO:0000256" key="2">
    <source>
        <dbReference type="ARBA" id="ARBA00022840"/>
    </source>
</evidence>
<feature type="domain" description="ABC transporter" evidence="3">
    <location>
        <begin position="6"/>
        <end position="266"/>
    </location>
</feature>
<dbReference type="NCBIfam" id="NF000171">
    <property type="entry name" value="ABCF_producer"/>
    <property type="match status" value="1"/>
</dbReference>
<feature type="domain" description="ABC transporter" evidence="3">
    <location>
        <begin position="367"/>
        <end position="577"/>
    </location>
</feature>
<evidence type="ECO:0000259" key="3">
    <source>
        <dbReference type="PROSITE" id="PS50893"/>
    </source>
</evidence>
<sequence>MRVAQFALHDITKRFAGHVVLDRVDFTVRPGERIGIVGDNGSGKSTLLRLIAGRDTPDNGAVTVVAPGGVGYLPQSLELPENAVVQDAVDLALADLRDLEDGLRRSEAELGERPFQSGQDPELAGLVESFAALVDRYQARGGYEADSRVDIALHHLGLPGLERDRPLATLSGGERSRLALAGTLASAPELLLLDEPTNDLDEHAVIWLEEHLRRHRGTVVAVTHDRVFLERLTTTVLEVDSGRVTRYGNGYEGYLSAKPAERRRRLREYEQWRAELDSNRELVSTHVSRMDGIPRKLPFAVFGAGLYRMRGRGHGAMVRIRNAKERVARLTENAVARPADPLAFTAVLSTTTDRPAAETAPEAVTETAAETVAELADVRVDGRLRVGSLRIGRGERLLVTGPNGAGKTTLLRVLAGELAADGGSVTVTGRVGHLRQDPTPWPSAMTVPQAFAQGRGGHPDEHVEELLSLGLFGPDDLRRRVGELSYGQRRRIELARLVSDPVDLLLLDEPTNHLSPALVEELEQALTGYRGAVVVVTHDRRMRQRFAGSRLRLDAGRVAAFATRYPGPAGGGPARVR</sequence>
<dbReference type="Gene3D" id="3.40.50.300">
    <property type="entry name" value="P-loop containing nucleotide triphosphate hydrolases"/>
    <property type="match status" value="2"/>
</dbReference>
<dbReference type="InterPro" id="IPR051309">
    <property type="entry name" value="ABCF_ATPase"/>
</dbReference>
<dbReference type="PROSITE" id="PS50893">
    <property type="entry name" value="ABC_TRANSPORTER_2"/>
    <property type="match status" value="2"/>
</dbReference>
<dbReference type="CDD" id="cd03221">
    <property type="entry name" value="ABCF_EF-3"/>
    <property type="match status" value="2"/>
</dbReference>
<dbReference type="PROSITE" id="PS00211">
    <property type="entry name" value="ABC_TRANSPORTER_1"/>
    <property type="match status" value="2"/>
</dbReference>